<feature type="domain" description="W2" evidence="2">
    <location>
        <begin position="543"/>
        <end position="718"/>
    </location>
</feature>
<name>A0A7J6PLV5_PEROL</name>
<dbReference type="Proteomes" id="UP000541610">
    <property type="component" value="Unassembled WGS sequence"/>
</dbReference>
<dbReference type="OrthoDB" id="424572at2759"/>
<dbReference type="GO" id="GO:0005085">
    <property type="term" value="F:guanyl-nucleotide exchange factor activity"/>
    <property type="evidence" value="ECO:0007669"/>
    <property type="project" value="TreeGrafter"/>
</dbReference>
<evidence type="ECO:0000313" key="4">
    <source>
        <dbReference type="Proteomes" id="UP000541610"/>
    </source>
</evidence>
<feature type="compositionally biased region" description="Acidic residues" evidence="1">
    <location>
        <begin position="522"/>
        <end position="534"/>
    </location>
</feature>
<proteinExistence type="predicted"/>
<evidence type="ECO:0000256" key="1">
    <source>
        <dbReference type="SAM" id="MobiDB-lite"/>
    </source>
</evidence>
<dbReference type="SUPFAM" id="SSF51161">
    <property type="entry name" value="Trimeric LpxA-like enzymes"/>
    <property type="match status" value="1"/>
</dbReference>
<feature type="region of interest" description="Disordered" evidence="1">
    <location>
        <begin position="513"/>
        <end position="542"/>
    </location>
</feature>
<dbReference type="GO" id="GO:0003743">
    <property type="term" value="F:translation initiation factor activity"/>
    <property type="evidence" value="ECO:0007669"/>
    <property type="project" value="TreeGrafter"/>
</dbReference>
<dbReference type="GO" id="GO:0031369">
    <property type="term" value="F:translation initiation factor binding"/>
    <property type="evidence" value="ECO:0007669"/>
    <property type="project" value="TreeGrafter"/>
</dbReference>
<organism evidence="3 4">
    <name type="scientific">Perkinsus olseni</name>
    <name type="common">Perkinsus atlanticus</name>
    <dbReference type="NCBI Taxonomy" id="32597"/>
    <lineage>
        <taxon>Eukaryota</taxon>
        <taxon>Sar</taxon>
        <taxon>Alveolata</taxon>
        <taxon>Perkinsozoa</taxon>
        <taxon>Perkinsea</taxon>
        <taxon>Perkinsida</taxon>
        <taxon>Perkinsidae</taxon>
        <taxon>Perkinsus</taxon>
    </lineage>
</organism>
<dbReference type="Gene3D" id="2.160.10.10">
    <property type="entry name" value="Hexapeptide repeat proteins"/>
    <property type="match status" value="1"/>
</dbReference>
<dbReference type="SUPFAM" id="SSF48371">
    <property type="entry name" value="ARM repeat"/>
    <property type="match status" value="1"/>
</dbReference>
<dbReference type="InterPro" id="IPR051956">
    <property type="entry name" value="eIF2B_epsilon"/>
</dbReference>
<feature type="compositionally biased region" description="Acidic residues" evidence="1">
    <location>
        <begin position="708"/>
        <end position="726"/>
    </location>
</feature>
<gene>
    <name evidence="3" type="ORF">FOZ60_011759</name>
</gene>
<dbReference type="GO" id="GO:0005851">
    <property type="term" value="C:eukaryotic translation initiation factor 2B complex"/>
    <property type="evidence" value="ECO:0007669"/>
    <property type="project" value="TreeGrafter"/>
</dbReference>
<dbReference type="InterPro" id="IPR011004">
    <property type="entry name" value="Trimer_LpxA-like_sf"/>
</dbReference>
<comment type="caution">
    <text evidence="3">The sequence shown here is derived from an EMBL/GenBank/DDBJ whole genome shotgun (WGS) entry which is preliminary data.</text>
</comment>
<protein>
    <recommendedName>
        <fullName evidence="2">W2 domain-containing protein</fullName>
    </recommendedName>
</protein>
<dbReference type="InterPro" id="IPR003307">
    <property type="entry name" value="W2_domain"/>
</dbReference>
<dbReference type="PROSITE" id="PS51363">
    <property type="entry name" value="W2"/>
    <property type="match status" value="1"/>
</dbReference>
<dbReference type="Gene3D" id="1.25.40.180">
    <property type="match status" value="1"/>
</dbReference>
<dbReference type="EMBL" id="JABANP010000005">
    <property type="protein sequence ID" value="KAF4697085.1"/>
    <property type="molecule type" value="Genomic_DNA"/>
</dbReference>
<dbReference type="InterPro" id="IPR016024">
    <property type="entry name" value="ARM-type_fold"/>
</dbReference>
<feature type="region of interest" description="Disordered" evidence="1">
    <location>
        <begin position="1"/>
        <end position="28"/>
    </location>
</feature>
<reference evidence="3 4" key="1">
    <citation type="submission" date="2020-04" db="EMBL/GenBank/DDBJ databases">
        <title>Perkinsus olseni comparative genomics.</title>
        <authorList>
            <person name="Bogema D.R."/>
        </authorList>
    </citation>
    <scope>NUCLEOTIDE SEQUENCE [LARGE SCALE GENOMIC DNA]</scope>
    <source>
        <strain evidence="3">00978-12</strain>
    </source>
</reference>
<dbReference type="AlphaFoldDB" id="A0A7J6PLV5"/>
<accession>A0A7J6PLV5</accession>
<feature type="region of interest" description="Disordered" evidence="1">
    <location>
        <begin position="707"/>
        <end position="726"/>
    </location>
</feature>
<evidence type="ECO:0000313" key="3">
    <source>
        <dbReference type="EMBL" id="KAF4697085.1"/>
    </source>
</evidence>
<sequence length="726" mass="78483">MGGKKGGSKAGGSKQHGKAGSMDDADDPTSSQYKVNACIVMAENFDEGCQTETLFGEGATATGQSDRITGLLPLPGGTTLLQRTVDLALDTLHMRSVYVLCRQCNTSTVEGALARSKRMTVTGVPDTCTSVCEVLRAFGSGVTQCPLAQQDFLLLRGDSLAQPSIVKPIYDSVLEYHTSRRKAAKSEYLMTRIFVSASVDSTSCDDVLTNIVVGTGGTGEAKGQLSDNLKQQGITIGELLHWSGTESSSSTVGLSEPLLHWGFGATSKFNEIHYRTGVLGDGALGDVFSPDVFRLLEEEADYKSLRDDLVKFTIGAKFDDGVCPFGIGACVVPPLPHQLVRVTSPRTYYEGAVTMMLDKSPRDFLTPWPSHNVESRHLYASKDCRWSTDGNDDDLTKVHGEVAYIDTKASVHPSAELHRCYIAPGATIGAGVEMDSSIIGPGAVVEEGAKLNRCILHAKTTVSPSATVEGVVVPPHGSVTSSTVAHPVEGVTIGAPLPDTAQALAKLDAARASTVESSGTDEVADNEEDGDDDGITGSLSGDEAFKQGFRTEVYSFFKEGWEEKQDVSHVCQQLRIYRTTEQAPLPELLTATVLALARVCCEVLVSDSNAGKPKQPLVSSFYEYWDDTLEELYLTDQAGLPSWWLDTLDALCEYCSQRGGDLHKECCLFIWGMYANDFLSREDLLGWWSRAPDAYQQMPLMAQLVGQIEEESDESDDEESDDDEEE</sequence>
<feature type="compositionally biased region" description="Gly residues" evidence="1">
    <location>
        <begin position="1"/>
        <end position="10"/>
    </location>
</feature>
<dbReference type="PANTHER" id="PTHR45887">
    <property type="entry name" value="TRANSLATION INITIATION FACTOR EIF-2B SUBUNIT EPSILON"/>
    <property type="match status" value="1"/>
</dbReference>
<evidence type="ECO:0000259" key="2">
    <source>
        <dbReference type="PROSITE" id="PS51363"/>
    </source>
</evidence>
<dbReference type="PANTHER" id="PTHR45887:SF1">
    <property type="entry name" value="TRANSLATION INITIATION FACTOR EIF-2B SUBUNIT EPSILON"/>
    <property type="match status" value="1"/>
</dbReference>